<dbReference type="SMART" id="SM00448">
    <property type="entry name" value="REC"/>
    <property type="match status" value="1"/>
</dbReference>
<evidence type="ECO:0000256" key="4">
    <source>
        <dbReference type="ARBA" id="ARBA00023015"/>
    </source>
</evidence>
<dbReference type="InterPro" id="IPR025943">
    <property type="entry name" value="Sigma_54_int_dom_ATP-bd_2"/>
</dbReference>
<dbReference type="FunFam" id="3.40.50.2300:FF:000018">
    <property type="entry name" value="DNA-binding transcriptional regulator NtrC"/>
    <property type="match status" value="1"/>
</dbReference>
<dbReference type="InterPro" id="IPR058031">
    <property type="entry name" value="AAA_lid_NorR"/>
</dbReference>
<dbReference type="InterPro" id="IPR011006">
    <property type="entry name" value="CheY-like_superfamily"/>
</dbReference>
<keyword evidence="2" id="KW-0547">Nucleotide-binding</keyword>
<sequence>MEPKANLLLVDDEEDLRQVMKKWFEDIGYHVDDAGSGCEALEALQKQEYEVAVFDIIMPDMDGVRLLEQTKKLQPTLQVIMLTGNATVDTAIEAMKLGAYDYLSKPCNLAKLELVVQKAMEKGQLIKYNRGLSLALKRRVGSEVIIGDSPQMEEIIKLAQKVADADSPVLLEGESGTGKEIIAQALHLWSLRADKPFIVVNMGSLPNQLLESELFGHEKGAFTGAVTAKEGLVELAAGGTLFLDEIGEMDLALQVNLLRFLQTGEFRRVGGTRLQRVKVRVITATNRYLEEEVREGRFREDLYYRLNVIKINLPPLRGRKGDIPLLAAYFLQKFAKGKALEFGEGVMETLTGYDFPGNIRELSNMIERGTILAEGNHIVAKDLFGGTMPQTMVGTSLKDAEKRHIASTLAAVNDNKDKAAKLLGISTRQLYRKIEQYDL</sequence>
<reference evidence="9" key="1">
    <citation type="submission" date="2019-08" db="EMBL/GenBank/DDBJ databases">
        <authorList>
            <person name="Kucharzyk K."/>
            <person name="Murdoch R.W."/>
            <person name="Higgins S."/>
            <person name="Loffler F."/>
        </authorList>
    </citation>
    <scope>NUCLEOTIDE SEQUENCE</scope>
</reference>
<dbReference type="InterPro" id="IPR001789">
    <property type="entry name" value="Sig_transdc_resp-reg_receiver"/>
</dbReference>
<dbReference type="SUPFAM" id="SSF52172">
    <property type="entry name" value="CheY-like"/>
    <property type="match status" value="1"/>
</dbReference>
<dbReference type="Gene3D" id="3.40.50.300">
    <property type="entry name" value="P-loop containing nucleotide triphosphate hydrolases"/>
    <property type="match status" value="1"/>
</dbReference>
<dbReference type="GO" id="GO:0006355">
    <property type="term" value="P:regulation of DNA-templated transcription"/>
    <property type="evidence" value="ECO:0007669"/>
    <property type="project" value="InterPro"/>
</dbReference>
<dbReference type="InterPro" id="IPR027417">
    <property type="entry name" value="P-loop_NTPase"/>
</dbReference>
<evidence type="ECO:0000259" key="8">
    <source>
        <dbReference type="PROSITE" id="PS50110"/>
    </source>
</evidence>
<dbReference type="SUPFAM" id="SSF46689">
    <property type="entry name" value="Homeodomain-like"/>
    <property type="match status" value="1"/>
</dbReference>
<evidence type="ECO:0000256" key="3">
    <source>
        <dbReference type="ARBA" id="ARBA00022840"/>
    </source>
</evidence>
<dbReference type="PROSITE" id="PS00688">
    <property type="entry name" value="SIGMA54_INTERACT_3"/>
    <property type="match status" value="1"/>
</dbReference>
<gene>
    <name evidence="9" type="primary">atoC_5</name>
    <name evidence="9" type="ORF">SDC9_09285</name>
</gene>
<dbReference type="GO" id="GO:0043565">
    <property type="term" value="F:sequence-specific DNA binding"/>
    <property type="evidence" value="ECO:0007669"/>
    <property type="project" value="InterPro"/>
</dbReference>
<name>A0A644T9Z5_9ZZZZ</name>
<protein>
    <submittedName>
        <fullName evidence="9">Regulatory protein AtoC</fullName>
    </submittedName>
</protein>
<accession>A0A644T9Z5</accession>
<dbReference type="PROSITE" id="PS00676">
    <property type="entry name" value="SIGMA54_INTERACT_2"/>
    <property type="match status" value="1"/>
</dbReference>
<feature type="domain" description="Response regulatory" evidence="8">
    <location>
        <begin position="6"/>
        <end position="120"/>
    </location>
</feature>
<dbReference type="PROSITE" id="PS50110">
    <property type="entry name" value="RESPONSE_REGULATORY"/>
    <property type="match status" value="1"/>
</dbReference>
<feature type="domain" description="Sigma-54 factor interaction" evidence="7">
    <location>
        <begin position="145"/>
        <end position="371"/>
    </location>
</feature>
<dbReference type="PROSITE" id="PS00675">
    <property type="entry name" value="SIGMA54_INTERACT_1"/>
    <property type="match status" value="1"/>
</dbReference>
<dbReference type="Pfam" id="PF00072">
    <property type="entry name" value="Response_reg"/>
    <property type="match status" value="1"/>
</dbReference>
<dbReference type="SUPFAM" id="SSF52540">
    <property type="entry name" value="P-loop containing nucleoside triphosphate hydrolases"/>
    <property type="match status" value="1"/>
</dbReference>
<dbReference type="InterPro" id="IPR009057">
    <property type="entry name" value="Homeodomain-like_sf"/>
</dbReference>
<dbReference type="Pfam" id="PF00158">
    <property type="entry name" value="Sigma54_activat"/>
    <property type="match status" value="1"/>
</dbReference>
<evidence type="ECO:0000256" key="2">
    <source>
        <dbReference type="ARBA" id="ARBA00022741"/>
    </source>
</evidence>
<dbReference type="Pfam" id="PF25601">
    <property type="entry name" value="AAA_lid_14"/>
    <property type="match status" value="1"/>
</dbReference>
<comment type="caution">
    <text evidence="9">The sequence shown here is derived from an EMBL/GenBank/DDBJ whole genome shotgun (WGS) entry which is preliminary data.</text>
</comment>
<dbReference type="FunFam" id="3.40.50.300:FF:000006">
    <property type="entry name" value="DNA-binding transcriptional regulator NtrC"/>
    <property type="match status" value="1"/>
</dbReference>
<organism evidence="9">
    <name type="scientific">bioreactor metagenome</name>
    <dbReference type="NCBI Taxonomy" id="1076179"/>
    <lineage>
        <taxon>unclassified sequences</taxon>
        <taxon>metagenomes</taxon>
        <taxon>ecological metagenomes</taxon>
    </lineage>
</organism>
<dbReference type="PROSITE" id="PS50045">
    <property type="entry name" value="SIGMA54_INTERACT_4"/>
    <property type="match status" value="1"/>
</dbReference>
<dbReference type="InterPro" id="IPR025662">
    <property type="entry name" value="Sigma_54_int_dom_ATP-bd_1"/>
</dbReference>
<dbReference type="CDD" id="cd00009">
    <property type="entry name" value="AAA"/>
    <property type="match status" value="1"/>
</dbReference>
<evidence type="ECO:0000313" key="9">
    <source>
        <dbReference type="EMBL" id="MPL63644.1"/>
    </source>
</evidence>
<dbReference type="InterPro" id="IPR025944">
    <property type="entry name" value="Sigma_54_int_dom_CS"/>
</dbReference>
<keyword evidence="5" id="KW-0238">DNA-binding</keyword>
<keyword evidence="1" id="KW-0597">Phosphoprotein</keyword>
<proteinExistence type="predicted"/>
<keyword evidence="3" id="KW-0067">ATP-binding</keyword>
<keyword evidence="6" id="KW-0804">Transcription</keyword>
<evidence type="ECO:0000256" key="1">
    <source>
        <dbReference type="ARBA" id="ARBA00022553"/>
    </source>
</evidence>
<dbReference type="Gene3D" id="1.10.8.60">
    <property type="match status" value="1"/>
</dbReference>
<dbReference type="InterPro" id="IPR002197">
    <property type="entry name" value="HTH_Fis"/>
</dbReference>
<dbReference type="PANTHER" id="PTHR32071:SF119">
    <property type="entry name" value="SIGMA L-DEPENDENT TRANSCRIPTIONAL REGULATOR YPLP-RELATED"/>
    <property type="match status" value="1"/>
</dbReference>
<dbReference type="Gene3D" id="3.40.50.2300">
    <property type="match status" value="1"/>
</dbReference>
<dbReference type="AlphaFoldDB" id="A0A644T9Z5"/>
<dbReference type="InterPro" id="IPR003593">
    <property type="entry name" value="AAA+_ATPase"/>
</dbReference>
<dbReference type="PANTHER" id="PTHR32071">
    <property type="entry name" value="TRANSCRIPTIONAL REGULATORY PROTEIN"/>
    <property type="match status" value="1"/>
</dbReference>
<dbReference type="SMART" id="SM00382">
    <property type="entry name" value="AAA"/>
    <property type="match status" value="1"/>
</dbReference>
<evidence type="ECO:0000259" key="7">
    <source>
        <dbReference type="PROSITE" id="PS50045"/>
    </source>
</evidence>
<dbReference type="GO" id="GO:0000160">
    <property type="term" value="P:phosphorelay signal transduction system"/>
    <property type="evidence" value="ECO:0007669"/>
    <property type="project" value="InterPro"/>
</dbReference>
<dbReference type="EMBL" id="VSSQ01000022">
    <property type="protein sequence ID" value="MPL63644.1"/>
    <property type="molecule type" value="Genomic_DNA"/>
</dbReference>
<keyword evidence="4" id="KW-0805">Transcription regulation</keyword>
<evidence type="ECO:0000256" key="6">
    <source>
        <dbReference type="ARBA" id="ARBA00023163"/>
    </source>
</evidence>
<dbReference type="Gene3D" id="1.10.10.60">
    <property type="entry name" value="Homeodomain-like"/>
    <property type="match status" value="1"/>
</dbReference>
<dbReference type="PRINTS" id="PR01590">
    <property type="entry name" value="HTHFIS"/>
</dbReference>
<dbReference type="InterPro" id="IPR002078">
    <property type="entry name" value="Sigma_54_int"/>
</dbReference>
<evidence type="ECO:0000256" key="5">
    <source>
        <dbReference type="ARBA" id="ARBA00023125"/>
    </source>
</evidence>
<dbReference type="GO" id="GO:0005524">
    <property type="term" value="F:ATP binding"/>
    <property type="evidence" value="ECO:0007669"/>
    <property type="project" value="UniProtKB-KW"/>
</dbReference>
<dbReference type="Pfam" id="PF02954">
    <property type="entry name" value="HTH_8"/>
    <property type="match status" value="1"/>
</dbReference>